<keyword evidence="13" id="KW-0961">Cell wall biogenesis/degradation</keyword>
<evidence type="ECO:0000259" key="15">
    <source>
        <dbReference type="Pfam" id="PF00905"/>
    </source>
</evidence>
<dbReference type="GO" id="GO:0051301">
    <property type="term" value="P:cell division"/>
    <property type="evidence" value="ECO:0007669"/>
    <property type="project" value="UniProtKB-KW"/>
</dbReference>
<evidence type="ECO:0000256" key="12">
    <source>
        <dbReference type="ARBA" id="ARBA00023306"/>
    </source>
</evidence>
<dbReference type="SUPFAM" id="SSF56519">
    <property type="entry name" value="Penicillin binding protein dimerisation domain"/>
    <property type="match status" value="1"/>
</dbReference>
<accession>A0A940SSN5</accession>
<keyword evidence="10" id="KW-0472">Membrane</keyword>
<evidence type="ECO:0000256" key="14">
    <source>
        <dbReference type="ARBA" id="ARBA00055980"/>
    </source>
</evidence>
<keyword evidence="9" id="KW-1133">Transmembrane helix</keyword>
<dbReference type="PANTHER" id="PTHR30627:SF26">
    <property type="entry name" value="PENICILLIN-BINDING PROTEIN 2B"/>
    <property type="match status" value="1"/>
</dbReference>
<keyword evidence="4" id="KW-0132">Cell division</keyword>
<dbReference type="AlphaFoldDB" id="A0A940SSN5"/>
<evidence type="ECO:0000256" key="9">
    <source>
        <dbReference type="ARBA" id="ARBA00022989"/>
    </source>
</evidence>
<dbReference type="Proteomes" id="UP000674938">
    <property type="component" value="Unassembled WGS sequence"/>
</dbReference>
<feature type="domain" description="Penicillin-binding protein transpeptidase" evidence="15">
    <location>
        <begin position="290"/>
        <end position="579"/>
    </location>
</feature>
<evidence type="ECO:0000256" key="5">
    <source>
        <dbReference type="ARBA" id="ARBA00022692"/>
    </source>
</evidence>
<keyword evidence="18" id="KW-1185">Reference proteome</keyword>
<gene>
    <name evidence="17" type="ORF">I6N95_14170</name>
</gene>
<protein>
    <submittedName>
        <fullName evidence="17">Penicillin-binding protein 2</fullName>
    </submittedName>
</protein>
<keyword evidence="12" id="KW-0131">Cell cycle</keyword>
<evidence type="ECO:0000256" key="10">
    <source>
        <dbReference type="ARBA" id="ARBA00023136"/>
    </source>
</evidence>
<dbReference type="SUPFAM" id="SSF56601">
    <property type="entry name" value="beta-lactamase/transpeptidase-like"/>
    <property type="match status" value="1"/>
</dbReference>
<dbReference type="GO" id="GO:0008658">
    <property type="term" value="F:penicillin binding"/>
    <property type="evidence" value="ECO:0007669"/>
    <property type="project" value="InterPro"/>
</dbReference>
<dbReference type="Gene3D" id="3.30.70.2110">
    <property type="match status" value="1"/>
</dbReference>
<dbReference type="Gene3D" id="2.20.70.70">
    <property type="match status" value="1"/>
</dbReference>
<evidence type="ECO:0000256" key="3">
    <source>
        <dbReference type="ARBA" id="ARBA00022475"/>
    </source>
</evidence>
<dbReference type="Gene3D" id="3.40.710.10">
    <property type="entry name" value="DD-peptidase/beta-lactamase superfamily"/>
    <property type="match status" value="1"/>
</dbReference>
<comment type="similarity">
    <text evidence="2">Belongs to the transpeptidase family.</text>
</comment>
<dbReference type="EMBL" id="JAEEGA010000009">
    <property type="protein sequence ID" value="MBP1042162.1"/>
    <property type="molecule type" value="Genomic_DNA"/>
</dbReference>
<evidence type="ECO:0000256" key="2">
    <source>
        <dbReference type="ARBA" id="ARBA00007171"/>
    </source>
</evidence>
<dbReference type="RefSeq" id="WP_209529103.1">
    <property type="nucleotide sequence ID" value="NZ_JAEEGA010000009.1"/>
</dbReference>
<evidence type="ECO:0000256" key="11">
    <source>
        <dbReference type="ARBA" id="ARBA00023251"/>
    </source>
</evidence>
<dbReference type="InterPro" id="IPR036138">
    <property type="entry name" value="PBP_dimer_sf"/>
</dbReference>
<dbReference type="InterPro" id="IPR050515">
    <property type="entry name" value="Beta-lactam/transpept"/>
</dbReference>
<dbReference type="GO" id="GO:0005886">
    <property type="term" value="C:plasma membrane"/>
    <property type="evidence" value="ECO:0007669"/>
    <property type="project" value="UniProtKB-SubCell"/>
</dbReference>
<organism evidence="17 18">
    <name type="scientific">Vagococcus allomyrinae</name>
    <dbReference type="NCBI Taxonomy" id="2794353"/>
    <lineage>
        <taxon>Bacteria</taxon>
        <taxon>Bacillati</taxon>
        <taxon>Bacillota</taxon>
        <taxon>Bacilli</taxon>
        <taxon>Lactobacillales</taxon>
        <taxon>Enterococcaceae</taxon>
        <taxon>Vagococcus</taxon>
    </lineage>
</organism>
<dbReference type="FunFam" id="3.40.710.10:FF:000095">
    <property type="entry name" value="Penicillin-binding protein 2x"/>
    <property type="match status" value="1"/>
</dbReference>
<dbReference type="GO" id="GO:0046677">
    <property type="term" value="P:response to antibiotic"/>
    <property type="evidence" value="ECO:0007669"/>
    <property type="project" value="UniProtKB-KW"/>
</dbReference>
<dbReference type="GO" id="GO:0071555">
    <property type="term" value="P:cell wall organization"/>
    <property type="evidence" value="ECO:0007669"/>
    <property type="project" value="UniProtKB-KW"/>
</dbReference>
<proteinExistence type="inferred from homology"/>
<sequence length="608" mass="67530">MKKRRNLDPIMERRRVARIFFILAILVFMLFIGRLSYIVSAGKVGKVSLDEKTKQLYQGEEPVVAKRGTIYDRNGEIIATEVSSYLMYVVLDETYQGIADTKTGKRPILYLEEDKKAKAAEIIEKHLGIPRDELDKYLNPGKNEAGKPILYSEFGTKGKGIDIETKKKLEEEFEAAGIKGFYFKESQSRMYPNGEFASYMVGYTDFPEDKAAVGVLGIEAMYDEVLSGTNGKIRFEKDSQGRKIPGTVVEMSKKEDGADIYTTFDVKLQSYAEELMSDIYSQYAMTDMRVMLADAKTGNILAASQRPTFNPETKEGLSDTETQQAMWRNLLIEDPSYEPGSTMKVFTAAAAIDSGNFDENATFMSGNIKVDDATINDHNVVGKGLMTYRQAFAWSSNVGMVHLQEAMGPTWQTYLDKFGFGKSTNSGLSGESSGVIQDSTTVDRAMTAYGQGIGVTNFQMMQGFTAIANQGKMMKLNFIEKIVTDGKEEVIEPEVIGEPIRPETATKVLDLMHDVVTLPDYGLGTMYAIEGYNVGAKTGTAQIFENGGYLQDQYIQSVVQMAPIEDPEFIVYVTINKAGSRVDVPTDIIAPISNNLLKRALELKKLTE</sequence>
<evidence type="ECO:0000256" key="4">
    <source>
        <dbReference type="ARBA" id="ARBA00022618"/>
    </source>
</evidence>
<evidence type="ECO:0000313" key="17">
    <source>
        <dbReference type="EMBL" id="MBP1042162.1"/>
    </source>
</evidence>
<dbReference type="InterPro" id="IPR001460">
    <property type="entry name" value="PCN-bd_Tpept"/>
</dbReference>
<evidence type="ECO:0000256" key="13">
    <source>
        <dbReference type="ARBA" id="ARBA00023316"/>
    </source>
</evidence>
<dbReference type="Pfam" id="PF00905">
    <property type="entry name" value="Transpeptidase"/>
    <property type="match status" value="1"/>
</dbReference>
<feature type="domain" description="Penicillin-binding protein dimerisation" evidence="16">
    <location>
        <begin position="63"/>
        <end position="244"/>
    </location>
</feature>
<comment type="function">
    <text evidence="14">A transpeptidase that forms peptide cross-links between adjacent glycan strands in cell wall peptidoglycan (PG). Part of the divisome machinery that synthesizes the septal cross wall. Beta-lactams inactivate the PBPs by acylating an essential serine residue in the active site of these proteins.</text>
</comment>
<dbReference type="Gene3D" id="3.90.1310.10">
    <property type="entry name" value="Penicillin-binding protein 2a (Domain 2)"/>
    <property type="match status" value="1"/>
</dbReference>
<comment type="caution">
    <text evidence="17">The sequence shown here is derived from an EMBL/GenBank/DDBJ whole genome shotgun (WGS) entry which is preliminary data.</text>
</comment>
<dbReference type="Pfam" id="PF03717">
    <property type="entry name" value="PBP_dimer"/>
    <property type="match status" value="1"/>
</dbReference>
<evidence type="ECO:0000256" key="7">
    <source>
        <dbReference type="ARBA" id="ARBA00022960"/>
    </source>
</evidence>
<dbReference type="InterPro" id="IPR012338">
    <property type="entry name" value="Beta-lactam/transpept-like"/>
</dbReference>
<name>A0A940SSN5_9ENTE</name>
<dbReference type="PANTHER" id="PTHR30627">
    <property type="entry name" value="PEPTIDOGLYCAN D,D-TRANSPEPTIDASE"/>
    <property type="match status" value="1"/>
</dbReference>
<dbReference type="GO" id="GO:0008360">
    <property type="term" value="P:regulation of cell shape"/>
    <property type="evidence" value="ECO:0007669"/>
    <property type="project" value="UniProtKB-KW"/>
</dbReference>
<reference evidence="17" key="1">
    <citation type="submission" date="2020-12" db="EMBL/GenBank/DDBJ databases">
        <title>Vagococcus allomyrinae sp. nov. and Enterococcus lavae sp. nov., isolated from the larvae of Allomyrina dichotoma.</title>
        <authorList>
            <person name="Lee S.D."/>
        </authorList>
    </citation>
    <scope>NUCLEOTIDE SEQUENCE</scope>
    <source>
        <strain evidence="17">BWB3-3</strain>
    </source>
</reference>
<keyword evidence="5" id="KW-0812">Transmembrane</keyword>
<evidence type="ECO:0000256" key="6">
    <source>
        <dbReference type="ARBA" id="ARBA00022737"/>
    </source>
</evidence>
<dbReference type="GO" id="GO:0009252">
    <property type="term" value="P:peptidoglycan biosynthetic process"/>
    <property type="evidence" value="ECO:0007669"/>
    <property type="project" value="UniProtKB-KW"/>
</dbReference>
<keyword evidence="3" id="KW-1003">Cell membrane</keyword>
<keyword evidence="8" id="KW-0573">Peptidoglycan synthesis</keyword>
<evidence type="ECO:0000256" key="8">
    <source>
        <dbReference type="ARBA" id="ARBA00022984"/>
    </source>
</evidence>
<keyword evidence="6" id="KW-0677">Repeat</keyword>
<evidence type="ECO:0000313" key="18">
    <source>
        <dbReference type="Proteomes" id="UP000674938"/>
    </source>
</evidence>
<comment type="subcellular location">
    <subcellularLocation>
        <location evidence="1">Cell membrane</location>
        <topology evidence="1">Single-pass membrane protein</topology>
    </subcellularLocation>
</comment>
<keyword evidence="7" id="KW-0133">Cell shape</keyword>
<dbReference type="InterPro" id="IPR005311">
    <property type="entry name" value="PBP_dimer"/>
</dbReference>
<keyword evidence="11" id="KW-0046">Antibiotic resistance</keyword>
<evidence type="ECO:0000259" key="16">
    <source>
        <dbReference type="Pfam" id="PF03717"/>
    </source>
</evidence>
<evidence type="ECO:0000256" key="1">
    <source>
        <dbReference type="ARBA" id="ARBA00004162"/>
    </source>
</evidence>